<proteinExistence type="predicted"/>
<dbReference type="AlphaFoldDB" id="A0A814K766"/>
<evidence type="ECO:0000313" key="2">
    <source>
        <dbReference type="EMBL" id="CAF1045460.1"/>
    </source>
</evidence>
<accession>A0A814K766</accession>
<evidence type="ECO:0000256" key="1">
    <source>
        <dbReference type="SAM" id="MobiDB-lite"/>
    </source>
</evidence>
<protein>
    <submittedName>
        <fullName evidence="2">Uncharacterized protein</fullName>
    </submittedName>
</protein>
<dbReference type="Proteomes" id="UP000663829">
    <property type="component" value="Unassembled WGS sequence"/>
</dbReference>
<comment type="caution">
    <text evidence="2">The sequence shown here is derived from an EMBL/GenBank/DDBJ whole genome shotgun (WGS) entry which is preliminary data.</text>
</comment>
<feature type="region of interest" description="Disordered" evidence="1">
    <location>
        <begin position="108"/>
        <end position="146"/>
    </location>
</feature>
<evidence type="ECO:0000313" key="4">
    <source>
        <dbReference type="Proteomes" id="UP000663829"/>
    </source>
</evidence>
<keyword evidence="4" id="KW-1185">Reference proteome</keyword>
<gene>
    <name evidence="2" type="ORF">GPM918_LOCUS16004</name>
    <name evidence="3" type="ORF">SRO942_LOCUS16004</name>
</gene>
<organism evidence="2 4">
    <name type="scientific">Didymodactylos carnosus</name>
    <dbReference type="NCBI Taxonomy" id="1234261"/>
    <lineage>
        <taxon>Eukaryota</taxon>
        <taxon>Metazoa</taxon>
        <taxon>Spiralia</taxon>
        <taxon>Gnathifera</taxon>
        <taxon>Rotifera</taxon>
        <taxon>Eurotatoria</taxon>
        <taxon>Bdelloidea</taxon>
        <taxon>Philodinida</taxon>
        <taxon>Philodinidae</taxon>
        <taxon>Didymodactylos</taxon>
    </lineage>
</organism>
<sequence>MEHHYTTTVRDAWGLCLLTFQNLMRIHRRIQPVTDGGARNALQIKVKQRDRQLISMLLAEVQIFHADYEFNIDIDMSVAFSNVVSIPKRKDRPVIKKTIHNTRKVEQKQKKTFYCSDSQSNDVRKQEHEDDEEQKESISYVVQENK</sequence>
<dbReference type="EMBL" id="CAJNOQ010004120">
    <property type="protein sequence ID" value="CAF1045460.1"/>
    <property type="molecule type" value="Genomic_DNA"/>
</dbReference>
<evidence type="ECO:0000313" key="3">
    <source>
        <dbReference type="EMBL" id="CAF3815403.1"/>
    </source>
</evidence>
<dbReference type="Proteomes" id="UP000681722">
    <property type="component" value="Unassembled WGS sequence"/>
</dbReference>
<reference evidence="2" key="1">
    <citation type="submission" date="2021-02" db="EMBL/GenBank/DDBJ databases">
        <authorList>
            <person name="Nowell W R."/>
        </authorList>
    </citation>
    <scope>NUCLEOTIDE SEQUENCE</scope>
</reference>
<name>A0A814K766_9BILA</name>
<dbReference type="EMBL" id="CAJOBC010004120">
    <property type="protein sequence ID" value="CAF3815403.1"/>
    <property type="molecule type" value="Genomic_DNA"/>
</dbReference>